<feature type="compositionally biased region" description="Low complexity" evidence="1">
    <location>
        <begin position="278"/>
        <end position="289"/>
    </location>
</feature>
<feature type="compositionally biased region" description="Basic residues" evidence="1">
    <location>
        <begin position="309"/>
        <end position="319"/>
    </location>
</feature>
<gene>
    <name evidence="2" type="ORF">AX774_g5996</name>
</gene>
<name>A0A1R1PHZ2_ZANCU</name>
<keyword evidence="3" id="KW-1185">Reference proteome</keyword>
<feature type="compositionally biased region" description="Basic and acidic residues" evidence="1">
    <location>
        <begin position="293"/>
        <end position="308"/>
    </location>
</feature>
<dbReference type="EMBL" id="LSSK01001152">
    <property type="protein sequence ID" value="OMH80567.1"/>
    <property type="molecule type" value="Genomic_DNA"/>
</dbReference>
<evidence type="ECO:0000313" key="3">
    <source>
        <dbReference type="Proteomes" id="UP000188320"/>
    </source>
</evidence>
<accession>A0A1R1PHZ2</accession>
<feature type="compositionally biased region" description="Gly residues" evidence="1">
    <location>
        <begin position="527"/>
        <end position="542"/>
    </location>
</feature>
<proteinExistence type="predicted"/>
<feature type="compositionally biased region" description="Polar residues" evidence="1">
    <location>
        <begin position="574"/>
        <end position="596"/>
    </location>
</feature>
<protein>
    <submittedName>
        <fullName evidence="2">Uncharacterized protein</fullName>
    </submittedName>
</protein>
<sequence length="775" mass="84531">MALDTDTREMLDEWRSVLLVLVDGVEYCASKVLSIESYFSFCGDGVYLPHFRAGNVFTSQMETSTLQVETVPKIPPFVPPTLVNITNVSATFTPASNSVHGNYGNLGKVTSSTAGSSALGNVVDGLYSPTNHTTPKPTTLSGVYSNSGGNLTFSDVANYDLASYYIKVPAASVFSVQIQGRMLITLDLCEQGFANNNSEQIDVGNVSSMNNNSNNVSGGYGDNGDDAFGIDGEELFCSSCLLPGLLSSLSHSSFEKGGEKRFRTNSTISGHNKKFVVNTNSSSYNSTHSLYKNNKENKDRERERERERKIKRKREKGRSKIGGLDKMLVDDFAEYHTFPEHDTSGIGGRKQDTDLQPIQTRNTNKNISENDNNHNNDYFPNYSTSWILPEKLLYLKSINRHDPFIRNSMDDDNRNSSGIYKKIERQPKNVLKKIVTFVWLAETPCTKLDANILSQIYGIKKKSSLNSCVLYKDTSNTNTNTNFNTNSNINSNINVKSDGNDLYNKLEQLKNSISIFNDNDDYCTVKGNGGRNRNGNGNGNGKSVGDSDTDARTDYSLQQSTITNPKPIVPWLPSPSSFSSHAQHQPSDSGNADSGTDSHVLYKVYKNSTPILSSTGENNNTLDKDFGFGGYGFGYESGSGGGINVDVDGDGGGDGDDGQNLSFYFGSAVSVNIPHFDSFYHVMNSTNSRISISNTNPNPNTNVNSGANVSVNSTSKFNVYLHVVCGIESTSPLSSDMIDGTDTYDNDESGSGNGSSELWLVGPHLVFPLSIFNPI</sequence>
<feature type="region of interest" description="Disordered" evidence="1">
    <location>
        <begin position="273"/>
        <end position="319"/>
    </location>
</feature>
<organism evidence="2 3">
    <name type="scientific">Zancudomyces culisetae</name>
    <name type="common">Gut fungus</name>
    <name type="synonym">Smittium culisetae</name>
    <dbReference type="NCBI Taxonomy" id="1213189"/>
    <lineage>
        <taxon>Eukaryota</taxon>
        <taxon>Fungi</taxon>
        <taxon>Fungi incertae sedis</taxon>
        <taxon>Zoopagomycota</taxon>
        <taxon>Kickxellomycotina</taxon>
        <taxon>Harpellomycetes</taxon>
        <taxon>Harpellales</taxon>
        <taxon>Legeriomycetaceae</taxon>
        <taxon>Zancudomyces</taxon>
    </lineage>
</organism>
<evidence type="ECO:0000256" key="1">
    <source>
        <dbReference type="SAM" id="MobiDB-lite"/>
    </source>
</evidence>
<reference evidence="3" key="1">
    <citation type="submission" date="2017-01" db="EMBL/GenBank/DDBJ databases">
        <authorList>
            <person name="Wang Y."/>
            <person name="White M."/>
            <person name="Kvist S."/>
            <person name="Moncalvo J.-M."/>
        </authorList>
    </citation>
    <scope>NUCLEOTIDE SEQUENCE [LARGE SCALE GENOMIC DNA]</scope>
    <source>
        <strain evidence="3">COL-18-3</strain>
    </source>
</reference>
<dbReference type="Proteomes" id="UP000188320">
    <property type="component" value="Unassembled WGS sequence"/>
</dbReference>
<feature type="region of interest" description="Disordered" evidence="1">
    <location>
        <begin position="527"/>
        <end position="596"/>
    </location>
</feature>
<feature type="compositionally biased region" description="Polar residues" evidence="1">
    <location>
        <begin position="555"/>
        <end position="564"/>
    </location>
</feature>
<dbReference type="AlphaFoldDB" id="A0A1R1PHZ2"/>
<evidence type="ECO:0000313" key="2">
    <source>
        <dbReference type="EMBL" id="OMH80567.1"/>
    </source>
</evidence>
<comment type="caution">
    <text evidence="2">The sequence shown here is derived from an EMBL/GenBank/DDBJ whole genome shotgun (WGS) entry which is preliminary data.</text>
</comment>